<proteinExistence type="predicted"/>
<organism evidence="1">
    <name type="scientific">Phage sp. ctqZP6</name>
    <dbReference type="NCBI Taxonomy" id="2828010"/>
    <lineage>
        <taxon>Viruses</taxon>
    </lineage>
</organism>
<evidence type="ECO:0000313" key="1">
    <source>
        <dbReference type="EMBL" id="DAF50570.1"/>
    </source>
</evidence>
<protein>
    <submittedName>
        <fullName evidence="1">Tail fiber protein</fullName>
    </submittedName>
</protein>
<reference evidence="1" key="1">
    <citation type="journal article" date="2021" name="Proc. Natl. Acad. Sci. U.S.A.">
        <title>A Catalog of Tens of Thousands of Viruses from Human Metagenomes Reveals Hidden Associations with Chronic Diseases.</title>
        <authorList>
            <person name="Tisza M.J."/>
            <person name="Buck C.B."/>
        </authorList>
    </citation>
    <scope>NUCLEOTIDE SEQUENCE</scope>
    <source>
        <strain evidence="1">CtqZP6</strain>
    </source>
</reference>
<accession>A0A8S5SJ45</accession>
<name>A0A8S5SJ45_9VIRU</name>
<sequence length="395" mass="41555">MASAEIVSNLKLITSGNVPTTSNLGNGELAFGLVGGVAKLYGNVNGTIVDFSDFLKVAPVTSVAGKTGAVTLDKSDVGLGNVDNTADANKSVAQAAAWKGTDTRDVNSPPSFYQQGANSMKSVYEFKYTTTIEVNSLLPDAYCYVQTLTPWGDSSGGLPVQLATQGYGGTARYAIRSATDASTWGAWKKIATQDEIPSVPVLSVNTKTGNVVLTLADISSVFVGVDSAKVSFNVGSLPTYPGTNTGITWGLSGFGISQGINKNSGIWFDGDGINMWSACDRDAITYYDEDDGSKVFRVTSTGIVYRKDGKRALYEGEAGGGTPYVTTISSWSGSSGNYYKQITVATHGKGTYPSVHTYVQNGSLWEETYDSPAIDSSGNVTVYTNSAISIKVVIK</sequence>
<dbReference type="EMBL" id="BK032598">
    <property type="protein sequence ID" value="DAF50570.1"/>
    <property type="molecule type" value="Genomic_DNA"/>
</dbReference>